<proteinExistence type="predicted"/>
<evidence type="ECO:0000313" key="3">
    <source>
        <dbReference type="Proteomes" id="UP000054558"/>
    </source>
</evidence>
<gene>
    <name evidence="2" type="ORF">KFL_009310080</name>
</gene>
<feature type="compositionally biased region" description="Low complexity" evidence="1">
    <location>
        <begin position="6"/>
        <end position="17"/>
    </location>
</feature>
<evidence type="ECO:0000256" key="1">
    <source>
        <dbReference type="SAM" id="MobiDB-lite"/>
    </source>
</evidence>
<dbReference type="Proteomes" id="UP000054558">
    <property type="component" value="Unassembled WGS sequence"/>
</dbReference>
<organism evidence="2 3">
    <name type="scientific">Klebsormidium nitens</name>
    <name type="common">Green alga</name>
    <name type="synonym">Ulothrix nitens</name>
    <dbReference type="NCBI Taxonomy" id="105231"/>
    <lineage>
        <taxon>Eukaryota</taxon>
        <taxon>Viridiplantae</taxon>
        <taxon>Streptophyta</taxon>
        <taxon>Klebsormidiophyceae</taxon>
        <taxon>Klebsormidiales</taxon>
        <taxon>Klebsormidiaceae</taxon>
        <taxon>Klebsormidium</taxon>
    </lineage>
</organism>
<reference evidence="2 3" key="1">
    <citation type="journal article" date="2014" name="Nat. Commun.">
        <title>Klebsormidium flaccidum genome reveals primary factors for plant terrestrial adaptation.</title>
        <authorList>
            <person name="Hori K."/>
            <person name="Maruyama F."/>
            <person name="Fujisawa T."/>
            <person name="Togashi T."/>
            <person name="Yamamoto N."/>
            <person name="Seo M."/>
            <person name="Sato S."/>
            <person name="Yamada T."/>
            <person name="Mori H."/>
            <person name="Tajima N."/>
            <person name="Moriyama T."/>
            <person name="Ikeuchi M."/>
            <person name="Watanabe M."/>
            <person name="Wada H."/>
            <person name="Kobayashi K."/>
            <person name="Saito M."/>
            <person name="Masuda T."/>
            <person name="Sasaki-Sekimoto Y."/>
            <person name="Mashiguchi K."/>
            <person name="Awai K."/>
            <person name="Shimojima M."/>
            <person name="Masuda S."/>
            <person name="Iwai M."/>
            <person name="Nobusawa T."/>
            <person name="Narise T."/>
            <person name="Kondo S."/>
            <person name="Saito H."/>
            <person name="Sato R."/>
            <person name="Murakawa M."/>
            <person name="Ihara Y."/>
            <person name="Oshima-Yamada Y."/>
            <person name="Ohtaka K."/>
            <person name="Satoh M."/>
            <person name="Sonobe K."/>
            <person name="Ishii M."/>
            <person name="Ohtani R."/>
            <person name="Kanamori-Sato M."/>
            <person name="Honoki R."/>
            <person name="Miyazaki D."/>
            <person name="Mochizuki H."/>
            <person name="Umetsu J."/>
            <person name="Higashi K."/>
            <person name="Shibata D."/>
            <person name="Kamiya Y."/>
            <person name="Sato N."/>
            <person name="Nakamura Y."/>
            <person name="Tabata S."/>
            <person name="Ida S."/>
            <person name="Kurokawa K."/>
            <person name="Ohta H."/>
        </authorList>
    </citation>
    <scope>NUCLEOTIDE SEQUENCE [LARGE SCALE GENOMIC DNA]</scope>
    <source>
        <strain evidence="2 3">NIES-2285</strain>
    </source>
</reference>
<feature type="region of interest" description="Disordered" evidence="1">
    <location>
        <begin position="1"/>
        <end position="58"/>
    </location>
</feature>
<name>A0A1Y1INA6_KLENI</name>
<dbReference type="EMBL" id="DF237880">
    <property type="protein sequence ID" value="GAQ92143.1"/>
    <property type="molecule type" value="Genomic_DNA"/>
</dbReference>
<dbReference type="AlphaFoldDB" id="A0A1Y1INA6"/>
<accession>A0A1Y1INA6</accession>
<sequence>MRAAHDAAGASSSADSDPSFERAPGQWSEKEKSKWLQARQGLPESDSQPVGGDDGEEEEHVRFAAKEYLIDVLFNVFRCHHRTDITDTESNMLGQAITAYYTLSDEAFKLLGEQFRRFNKASTVCERMGLRKSLSLLGKGVGKLMMMSALIHVLDEYEAALALGLEPGAASTQ</sequence>
<keyword evidence="3" id="KW-1185">Reference proteome</keyword>
<evidence type="ECO:0000313" key="2">
    <source>
        <dbReference type="EMBL" id="GAQ92143.1"/>
    </source>
</evidence>
<protein>
    <submittedName>
        <fullName evidence="2">Uncharacterized protein</fullName>
    </submittedName>
</protein>